<protein>
    <submittedName>
        <fullName evidence="1">Uncharacterized protein</fullName>
    </submittedName>
</protein>
<evidence type="ECO:0000313" key="1">
    <source>
        <dbReference type="EMBL" id="KKK70220.1"/>
    </source>
</evidence>
<feature type="non-terminal residue" evidence="1">
    <location>
        <position position="1"/>
    </location>
</feature>
<comment type="caution">
    <text evidence="1">The sequence shown here is derived from an EMBL/GenBank/DDBJ whole genome shotgun (WGS) entry which is preliminary data.</text>
</comment>
<name>A0A0F8Y931_9ZZZZ</name>
<organism evidence="1">
    <name type="scientific">marine sediment metagenome</name>
    <dbReference type="NCBI Taxonomy" id="412755"/>
    <lineage>
        <taxon>unclassified sequences</taxon>
        <taxon>metagenomes</taxon>
        <taxon>ecological metagenomes</taxon>
    </lineage>
</organism>
<reference evidence="1" key="1">
    <citation type="journal article" date="2015" name="Nature">
        <title>Complex archaea that bridge the gap between prokaryotes and eukaryotes.</title>
        <authorList>
            <person name="Spang A."/>
            <person name="Saw J.H."/>
            <person name="Jorgensen S.L."/>
            <person name="Zaremba-Niedzwiedzka K."/>
            <person name="Martijn J."/>
            <person name="Lind A.E."/>
            <person name="van Eijk R."/>
            <person name="Schleper C."/>
            <person name="Guy L."/>
            <person name="Ettema T.J."/>
        </authorList>
    </citation>
    <scope>NUCLEOTIDE SEQUENCE</scope>
</reference>
<dbReference type="AlphaFoldDB" id="A0A0F8Y931"/>
<proteinExistence type="predicted"/>
<sequence length="110" mass="12407">AWACRRWGQHEHDWLTCYSCQRVYEVHVQEENNPDQGGVLHWTRENKPACGALTEAMIPDLMGAHTPVDVVIAGVLRINPKVSCPLCLEFAEGEGHQVKIPEHKTPFQHG</sequence>
<gene>
    <name evidence="1" type="ORF">LCGC14_2926150</name>
</gene>
<accession>A0A0F8Y931</accession>
<dbReference type="EMBL" id="LAZR01058287">
    <property type="protein sequence ID" value="KKK70220.1"/>
    <property type="molecule type" value="Genomic_DNA"/>
</dbReference>